<dbReference type="InterPro" id="IPR008271">
    <property type="entry name" value="Ser/Thr_kinase_AS"/>
</dbReference>
<dbReference type="GO" id="GO:0004674">
    <property type="term" value="F:protein serine/threonine kinase activity"/>
    <property type="evidence" value="ECO:0007669"/>
    <property type="project" value="UniProtKB-KW"/>
</dbReference>
<dbReference type="EMBL" id="JBEDUW010000006">
    <property type="protein sequence ID" value="KAK9922800.1"/>
    <property type="molecule type" value="Genomic_DNA"/>
</dbReference>
<comment type="subcellular location">
    <subcellularLocation>
        <location evidence="1">Cell membrane</location>
    </subcellularLocation>
</comment>
<evidence type="ECO:0000256" key="4">
    <source>
        <dbReference type="ARBA" id="ARBA00022527"/>
    </source>
</evidence>
<dbReference type="Pfam" id="PF07714">
    <property type="entry name" value="PK_Tyr_Ser-Thr"/>
    <property type="match status" value="1"/>
</dbReference>
<feature type="domain" description="Protein kinase" evidence="11">
    <location>
        <begin position="25"/>
        <end position="265"/>
    </location>
</feature>
<dbReference type="FunFam" id="1.10.510.10:FF:001023">
    <property type="entry name" value="Os07g0541700 protein"/>
    <property type="match status" value="1"/>
</dbReference>
<dbReference type="GO" id="GO:0005886">
    <property type="term" value="C:plasma membrane"/>
    <property type="evidence" value="ECO:0007669"/>
    <property type="project" value="UniProtKB-SubCell"/>
</dbReference>
<dbReference type="Gene3D" id="1.10.510.10">
    <property type="entry name" value="Transferase(Phosphotransferase) domain 1"/>
    <property type="match status" value="1"/>
</dbReference>
<dbReference type="Proteomes" id="UP001457282">
    <property type="component" value="Unassembled WGS sequence"/>
</dbReference>
<dbReference type="AlphaFoldDB" id="A0AAW1WHS0"/>
<keyword evidence="7" id="KW-0418">Kinase</keyword>
<dbReference type="EC" id="2.7.11.1" evidence="2"/>
<accession>A0AAW1WHS0</accession>
<evidence type="ECO:0000256" key="8">
    <source>
        <dbReference type="ARBA" id="ARBA00022840"/>
    </source>
</evidence>
<proteinExistence type="predicted"/>
<evidence type="ECO:0000256" key="10">
    <source>
        <dbReference type="ARBA" id="ARBA00048679"/>
    </source>
</evidence>
<dbReference type="InterPro" id="IPR000719">
    <property type="entry name" value="Prot_kinase_dom"/>
</dbReference>
<reference evidence="12 13" key="1">
    <citation type="journal article" date="2023" name="G3 (Bethesda)">
        <title>A chromosome-length genome assembly and annotation of blackberry (Rubus argutus, cv. 'Hillquist').</title>
        <authorList>
            <person name="Bruna T."/>
            <person name="Aryal R."/>
            <person name="Dudchenko O."/>
            <person name="Sargent D.J."/>
            <person name="Mead D."/>
            <person name="Buti M."/>
            <person name="Cavallini A."/>
            <person name="Hytonen T."/>
            <person name="Andres J."/>
            <person name="Pham M."/>
            <person name="Weisz D."/>
            <person name="Mascagni F."/>
            <person name="Usai G."/>
            <person name="Natali L."/>
            <person name="Bassil N."/>
            <person name="Fernandez G.E."/>
            <person name="Lomsadze A."/>
            <person name="Armour M."/>
            <person name="Olukolu B."/>
            <person name="Poorten T."/>
            <person name="Britton C."/>
            <person name="Davik J."/>
            <person name="Ashrafi H."/>
            <person name="Aiden E.L."/>
            <person name="Borodovsky M."/>
            <person name="Worthington M."/>
        </authorList>
    </citation>
    <scope>NUCLEOTIDE SEQUENCE [LARGE SCALE GENOMIC DNA]</scope>
    <source>
        <strain evidence="12">PI 553951</strain>
    </source>
</reference>
<dbReference type="InterPro" id="IPR001245">
    <property type="entry name" value="Ser-Thr/Tyr_kinase_cat_dom"/>
</dbReference>
<evidence type="ECO:0000256" key="7">
    <source>
        <dbReference type="ARBA" id="ARBA00022777"/>
    </source>
</evidence>
<keyword evidence="3" id="KW-1003">Cell membrane</keyword>
<keyword evidence="8" id="KW-0067">ATP-binding</keyword>
<keyword evidence="5" id="KW-0808">Transferase</keyword>
<keyword evidence="4" id="KW-0723">Serine/threonine-protein kinase</keyword>
<evidence type="ECO:0000256" key="5">
    <source>
        <dbReference type="ARBA" id="ARBA00022679"/>
    </source>
</evidence>
<comment type="caution">
    <text evidence="12">The sequence shown here is derived from an EMBL/GenBank/DDBJ whole genome shotgun (WGS) entry which is preliminary data.</text>
</comment>
<protein>
    <recommendedName>
        <fullName evidence="2">non-specific serine/threonine protein kinase</fullName>
        <ecNumber evidence="2">2.7.11.1</ecNumber>
    </recommendedName>
</protein>
<dbReference type="PROSITE" id="PS50011">
    <property type="entry name" value="PROTEIN_KINASE_DOM"/>
    <property type="match status" value="1"/>
</dbReference>
<evidence type="ECO:0000313" key="13">
    <source>
        <dbReference type="Proteomes" id="UP001457282"/>
    </source>
</evidence>
<evidence type="ECO:0000256" key="2">
    <source>
        <dbReference type="ARBA" id="ARBA00012513"/>
    </source>
</evidence>
<dbReference type="PROSITE" id="PS00108">
    <property type="entry name" value="PROTEIN_KINASE_ST"/>
    <property type="match status" value="1"/>
</dbReference>
<keyword evidence="13" id="KW-1185">Reference proteome</keyword>
<evidence type="ECO:0000256" key="3">
    <source>
        <dbReference type="ARBA" id="ARBA00022475"/>
    </source>
</evidence>
<dbReference type="InterPro" id="IPR050823">
    <property type="entry name" value="Plant_Ser_Thr_Prot_Kinase"/>
</dbReference>
<keyword evidence="6" id="KW-0547">Nucleotide-binding</keyword>
<keyword evidence="3" id="KW-0472">Membrane</keyword>
<evidence type="ECO:0000259" key="11">
    <source>
        <dbReference type="PROSITE" id="PS50011"/>
    </source>
</evidence>
<evidence type="ECO:0000256" key="6">
    <source>
        <dbReference type="ARBA" id="ARBA00022741"/>
    </source>
</evidence>
<evidence type="ECO:0000256" key="1">
    <source>
        <dbReference type="ARBA" id="ARBA00004236"/>
    </source>
</evidence>
<evidence type="ECO:0000256" key="9">
    <source>
        <dbReference type="ARBA" id="ARBA00047899"/>
    </source>
</evidence>
<comment type="catalytic activity">
    <reaction evidence="10">
        <text>L-seryl-[protein] + ATP = O-phospho-L-seryl-[protein] + ADP + H(+)</text>
        <dbReference type="Rhea" id="RHEA:17989"/>
        <dbReference type="Rhea" id="RHEA-COMP:9863"/>
        <dbReference type="Rhea" id="RHEA-COMP:11604"/>
        <dbReference type="ChEBI" id="CHEBI:15378"/>
        <dbReference type="ChEBI" id="CHEBI:29999"/>
        <dbReference type="ChEBI" id="CHEBI:30616"/>
        <dbReference type="ChEBI" id="CHEBI:83421"/>
        <dbReference type="ChEBI" id="CHEBI:456216"/>
        <dbReference type="EC" id="2.7.11.1"/>
    </reaction>
</comment>
<sequence>MALDLQQQKAGDVTEALDSGNNIETVPETIQGNGIQGSMNVEGTRDVEERMFSIRNAEAGVKPIDENGVVQNQLETKGTKNASEDYTLVSGISRIFKVNFLRRHSHPNLVKLLGYCREENEKLLVFEYMQKGSLENHLFRINPNIEPLSWDSRIKIAIGAARGLAFLHSLDNQVIYRDFKASNILIDLSYNAKISDFGLAKLGSTGGDSLVSTRVMETYRYVVPEYAATGHLYVESDVYGFGVVLLEMLTGLRFWIQIVPRDNII</sequence>
<dbReference type="PANTHER" id="PTHR45621">
    <property type="entry name" value="OS01G0588500 PROTEIN-RELATED"/>
    <property type="match status" value="1"/>
</dbReference>
<gene>
    <name evidence="12" type="ORF">M0R45_031247</name>
</gene>
<dbReference type="GO" id="GO:0005524">
    <property type="term" value="F:ATP binding"/>
    <property type="evidence" value="ECO:0007669"/>
    <property type="project" value="UniProtKB-KW"/>
</dbReference>
<name>A0AAW1WHS0_RUBAR</name>
<dbReference type="InterPro" id="IPR011009">
    <property type="entry name" value="Kinase-like_dom_sf"/>
</dbReference>
<dbReference type="SUPFAM" id="SSF56112">
    <property type="entry name" value="Protein kinase-like (PK-like)"/>
    <property type="match status" value="1"/>
</dbReference>
<comment type="catalytic activity">
    <reaction evidence="9">
        <text>L-threonyl-[protein] + ATP = O-phospho-L-threonyl-[protein] + ADP + H(+)</text>
        <dbReference type="Rhea" id="RHEA:46608"/>
        <dbReference type="Rhea" id="RHEA-COMP:11060"/>
        <dbReference type="Rhea" id="RHEA-COMP:11605"/>
        <dbReference type="ChEBI" id="CHEBI:15378"/>
        <dbReference type="ChEBI" id="CHEBI:30013"/>
        <dbReference type="ChEBI" id="CHEBI:30616"/>
        <dbReference type="ChEBI" id="CHEBI:61977"/>
        <dbReference type="ChEBI" id="CHEBI:456216"/>
        <dbReference type="EC" id="2.7.11.1"/>
    </reaction>
</comment>
<organism evidence="12 13">
    <name type="scientific">Rubus argutus</name>
    <name type="common">Southern blackberry</name>
    <dbReference type="NCBI Taxonomy" id="59490"/>
    <lineage>
        <taxon>Eukaryota</taxon>
        <taxon>Viridiplantae</taxon>
        <taxon>Streptophyta</taxon>
        <taxon>Embryophyta</taxon>
        <taxon>Tracheophyta</taxon>
        <taxon>Spermatophyta</taxon>
        <taxon>Magnoliopsida</taxon>
        <taxon>eudicotyledons</taxon>
        <taxon>Gunneridae</taxon>
        <taxon>Pentapetalae</taxon>
        <taxon>rosids</taxon>
        <taxon>fabids</taxon>
        <taxon>Rosales</taxon>
        <taxon>Rosaceae</taxon>
        <taxon>Rosoideae</taxon>
        <taxon>Rosoideae incertae sedis</taxon>
        <taxon>Rubus</taxon>
    </lineage>
</organism>
<evidence type="ECO:0000313" key="12">
    <source>
        <dbReference type="EMBL" id="KAK9922800.1"/>
    </source>
</evidence>